<feature type="domain" description="Radical SAM core" evidence="5">
    <location>
        <begin position="21"/>
        <end position="213"/>
    </location>
</feature>
<dbReference type="AlphaFoldDB" id="A0A382UGU7"/>
<dbReference type="InterPro" id="IPR013785">
    <property type="entry name" value="Aldolase_TIM"/>
</dbReference>
<reference evidence="6" key="1">
    <citation type="submission" date="2018-05" db="EMBL/GenBank/DDBJ databases">
        <authorList>
            <person name="Lanie J.A."/>
            <person name="Ng W.-L."/>
            <person name="Kazmierczak K.M."/>
            <person name="Andrzejewski T.M."/>
            <person name="Davidsen T.M."/>
            <person name="Wayne K.J."/>
            <person name="Tettelin H."/>
            <person name="Glass J.I."/>
            <person name="Rusch D."/>
            <person name="Podicherti R."/>
            <person name="Tsui H.-C.T."/>
            <person name="Winkler M.E."/>
        </authorList>
    </citation>
    <scope>NUCLEOTIDE SEQUENCE</scope>
</reference>
<dbReference type="InterPro" id="IPR007197">
    <property type="entry name" value="rSAM"/>
</dbReference>
<keyword evidence="2" id="KW-0479">Metal-binding</keyword>
<evidence type="ECO:0000256" key="2">
    <source>
        <dbReference type="ARBA" id="ARBA00022723"/>
    </source>
</evidence>
<dbReference type="GO" id="GO:0003824">
    <property type="term" value="F:catalytic activity"/>
    <property type="evidence" value="ECO:0007669"/>
    <property type="project" value="InterPro"/>
</dbReference>
<dbReference type="SFLD" id="SFLDS00029">
    <property type="entry name" value="Radical_SAM"/>
    <property type="match status" value="1"/>
</dbReference>
<evidence type="ECO:0000313" key="6">
    <source>
        <dbReference type="EMBL" id="SVD33450.1"/>
    </source>
</evidence>
<dbReference type="SFLD" id="SFLDG01067">
    <property type="entry name" value="SPASM/twitch_domain_containing"/>
    <property type="match status" value="1"/>
</dbReference>
<name>A0A382UGU7_9ZZZZ</name>
<evidence type="ECO:0000256" key="4">
    <source>
        <dbReference type="ARBA" id="ARBA00023014"/>
    </source>
</evidence>
<keyword evidence="3" id="KW-0408">Iron</keyword>
<dbReference type="GO" id="GO:0051536">
    <property type="term" value="F:iron-sulfur cluster binding"/>
    <property type="evidence" value="ECO:0007669"/>
    <property type="project" value="UniProtKB-KW"/>
</dbReference>
<evidence type="ECO:0000259" key="5">
    <source>
        <dbReference type="PROSITE" id="PS51918"/>
    </source>
</evidence>
<accession>A0A382UGU7</accession>
<dbReference type="EMBL" id="UINC01144130">
    <property type="protein sequence ID" value="SVD33450.1"/>
    <property type="molecule type" value="Genomic_DNA"/>
</dbReference>
<proteinExistence type="predicted"/>
<sequence length="213" mass="23922">MHSVSINSKNHEIKKSEVPEVPLAKLDTLWLQVGGTLCNLQCTHCFISCGPQNHTHGMMSLKQVCQLLEESKTLGVKDYYITGGEVFMNAEIFEILAAILEFGPLGVLTNGTFITPEKAARLREIQNGSSHNLQFRVSMESFKEEINDQIRGEGAFSKASEGIRNLGTVGFSPILTVTRSWEEDRDQEMEENFKNFLRSFNVLNPRIKILPGF</sequence>
<evidence type="ECO:0000256" key="1">
    <source>
        <dbReference type="ARBA" id="ARBA00022691"/>
    </source>
</evidence>
<evidence type="ECO:0000256" key="3">
    <source>
        <dbReference type="ARBA" id="ARBA00023004"/>
    </source>
</evidence>
<dbReference type="PROSITE" id="PS51918">
    <property type="entry name" value="RADICAL_SAM"/>
    <property type="match status" value="1"/>
</dbReference>
<gene>
    <name evidence="6" type="ORF">METZ01_LOCUS386304</name>
</gene>
<protein>
    <recommendedName>
        <fullName evidence="5">Radical SAM core domain-containing protein</fullName>
    </recommendedName>
</protein>
<dbReference type="CDD" id="cd01335">
    <property type="entry name" value="Radical_SAM"/>
    <property type="match status" value="1"/>
</dbReference>
<dbReference type="InterPro" id="IPR058240">
    <property type="entry name" value="rSAM_sf"/>
</dbReference>
<dbReference type="Gene3D" id="3.20.20.70">
    <property type="entry name" value="Aldolase class I"/>
    <property type="match status" value="1"/>
</dbReference>
<feature type="non-terminal residue" evidence="6">
    <location>
        <position position="213"/>
    </location>
</feature>
<keyword evidence="1" id="KW-0949">S-adenosyl-L-methionine</keyword>
<dbReference type="PANTHER" id="PTHR11228">
    <property type="entry name" value="RADICAL SAM DOMAIN PROTEIN"/>
    <property type="match status" value="1"/>
</dbReference>
<organism evidence="6">
    <name type="scientific">marine metagenome</name>
    <dbReference type="NCBI Taxonomy" id="408172"/>
    <lineage>
        <taxon>unclassified sequences</taxon>
        <taxon>metagenomes</taxon>
        <taxon>ecological metagenomes</taxon>
    </lineage>
</organism>
<dbReference type="InterPro" id="IPR050377">
    <property type="entry name" value="Radical_SAM_PqqE_MftC-like"/>
</dbReference>
<dbReference type="PANTHER" id="PTHR11228:SF7">
    <property type="entry name" value="PQQA PEPTIDE CYCLASE"/>
    <property type="match status" value="1"/>
</dbReference>
<dbReference type="GO" id="GO:0046872">
    <property type="term" value="F:metal ion binding"/>
    <property type="evidence" value="ECO:0007669"/>
    <property type="project" value="UniProtKB-KW"/>
</dbReference>
<keyword evidence="4" id="KW-0411">Iron-sulfur</keyword>
<dbReference type="SUPFAM" id="SSF102114">
    <property type="entry name" value="Radical SAM enzymes"/>
    <property type="match status" value="1"/>
</dbReference>
<dbReference type="Pfam" id="PF04055">
    <property type="entry name" value="Radical_SAM"/>
    <property type="match status" value="1"/>
</dbReference>